<gene>
    <name evidence="1" type="ORF">ABC974_09255</name>
</gene>
<organism evidence="1 2">
    <name type="scientific">Sphingomonas oligophenolica</name>
    <dbReference type="NCBI Taxonomy" id="301154"/>
    <lineage>
        <taxon>Bacteria</taxon>
        <taxon>Pseudomonadati</taxon>
        <taxon>Pseudomonadota</taxon>
        <taxon>Alphaproteobacteria</taxon>
        <taxon>Sphingomonadales</taxon>
        <taxon>Sphingomonadaceae</taxon>
        <taxon>Sphingomonas</taxon>
    </lineage>
</organism>
<reference evidence="1 2" key="1">
    <citation type="submission" date="2024-05" db="EMBL/GenBank/DDBJ databases">
        <authorList>
            <person name="Liu Q."/>
            <person name="Xin Y.-H."/>
        </authorList>
    </citation>
    <scope>NUCLEOTIDE SEQUENCE [LARGE SCALE GENOMIC DNA]</scope>
    <source>
        <strain evidence="1 2">CGMCC 1.10181</strain>
    </source>
</reference>
<comment type="caution">
    <text evidence="1">The sequence shown here is derived from an EMBL/GenBank/DDBJ whole genome shotgun (WGS) entry which is preliminary data.</text>
</comment>
<evidence type="ECO:0008006" key="3">
    <source>
        <dbReference type="Google" id="ProtNLM"/>
    </source>
</evidence>
<proteinExistence type="predicted"/>
<name>A0ABU9Y224_9SPHN</name>
<keyword evidence="2" id="KW-1185">Reference proteome</keyword>
<accession>A0ABU9Y224</accession>
<dbReference type="RefSeq" id="WP_343891398.1">
    <property type="nucleotide sequence ID" value="NZ_BAAAEH010000040.1"/>
</dbReference>
<dbReference type="Proteomes" id="UP001419910">
    <property type="component" value="Unassembled WGS sequence"/>
</dbReference>
<evidence type="ECO:0000313" key="1">
    <source>
        <dbReference type="EMBL" id="MEN2789812.1"/>
    </source>
</evidence>
<dbReference type="EMBL" id="JBDIME010000006">
    <property type="protein sequence ID" value="MEN2789812.1"/>
    <property type="molecule type" value="Genomic_DNA"/>
</dbReference>
<sequence length="135" mass="15646">MIRYDGDMENAPLADQQVFSIATDFPGGLVYYKLTRLWDKETYRQYHDAMVIEMSRFRNIGRSFCLIGDLTEFPPQPQNLNDMRAELVVVARSMGMRKCAVIYSNPITKMQLGRLSEQSYQFFVSKKDALAWVAE</sequence>
<evidence type="ECO:0000313" key="2">
    <source>
        <dbReference type="Proteomes" id="UP001419910"/>
    </source>
</evidence>
<protein>
    <recommendedName>
        <fullName evidence="3">STAS/SEC14 domain-containing protein</fullName>
    </recommendedName>
</protein>